<reference evidence="8 9" key="1">
    <citation type="journal article" date="2020" name="IScience">
        <title>Genome Sequencing of the Endangered Kingdonia uniflora (Circaeasteraceae, Ranunculales) Reveals Potential Mechanisms of Evolutionary Specialization.</title>
        <authorList>
            <person name="Sun Y."/>
            <person name="Deng T."/>
            <person name="Zhang A."/>
            <person name="Moore M.J."/>
            <person name="Landis J.B."/>
            <person name="Lin N."/>
            <person name="Zhang H."/>
            <person name="Zhang X."/>
            <person name="Huang J."/>
            <person name="Zhang X."/>
            <person name="Sun H."/>
            <person name="Wang H."/>
        </authorList>
    </citation>
    <scope>NUCLEOTIDE SEQUENCE [LARGE SCALE GENOMIC DNA]</scope>
    <source>
        <strain evidence="8">TB1705</strain>
        <tissue evidence="8">Leaf</tissue>
    </source>
</reference>
<dbReference type="PIRSF" id="PIRSF000654">
    <property type="entry name" value="Integrin-linked_kinase"/>
    <property type="match status" value="1"/>
</dbReference>
<sequence length="342" mass="38246">MEEFTYRDLQAATDNFSLSKLIGKGSHGCVYKAVLHGKKLVAVKKPSIGLQILKDNTKLDNEIDVLSSISRSSYIVNPVGLSHDSTVDKKLLVLEFMPNGSLHDLLHNVPTPLSWSKRALTALQVARAVHFLHKPKPTVIHRDIKPTNILFDTNWNARLADFGLAVRLNSSEHTESVSQPAGTIGYIDPSYTTPSKLSTKNDVFSFGVVLLEIISCRRAIDVGFEPACIINWALSLINHDKATDICDPRVVLPSNLKATIQCMITISARCVSLNEDSRPSMGEIVATLTQCMFEQVQTHSSVWRGILWRPFMRRRRSMCTMQEVHKSKRKLSIKEILADETQ</sequence>
<evidence type="ECO:0000256" key="6">
    <source>
        <dbReference type="RuleBase" id="RU000304"/>
    </source>
</evidence>
<dbReference type="EMBL" id="JACGCM010001872">
    <property type="protein sequence ID" value="KAF6147900.1"/>
    <property type="molecule type" value="Genomic_DNA"/>
</dbReference>
<dbReference type="SMART" id="SM00220">
    <property type="entry name" value="S_TKc"/>
    <property type="match status" value="1"/>
</dbReference>
<dbReference type="SUPFAM" id="SSF56112">
    <property type="entry name" value="Protein kinase-like (PK-like)"/>
    <property type="match status" value="1"/>
</dbReference>
<dbReference type="PROSITE" id="PS50011">
    <property type="entry name" value="PROTEIN_KINASE_DOM"/>
    <property type="match status" value="1"/>
</dbReference>
<keyword evidence="3" id="KW-0418">Kinase</keyword>
<dbReference type="Pfam" id="PF00069">
    <property type="entry name" value="Pkinase"/>
    <property type="match status" value="1"/>
</dbReference>
<evidence type="ECO:0000256" key="2">
    <source>
        <dbReference type="ARBA" id="ARBA00022741"/>
    </source>
</evidence>
<protein>
    <recommendedName>
        <fullName evidence="7">Protein kinase domain-containing protein</fullName>
    </recommendedName>
</protein>
<feature type="domain" description="Protein kinase" evidence="7">
    <location>
        <begin position="16"/>
        <end position="302"/>
    </location>
</feature>
<dbReference type="PROSITE" id="PS00108">
    <property type="entry name" value="PROTEIN_KINASE_ST"/>
    <property type="match status" value="1"/>
</dbReference>
<gene>
    <name evidence="8" type="ORF">GIB67_014480</name>
</gene>
<comment type="caution">
    <text evidence="8">The sequence shown here is derived from an EMBL/GenBank/DDBJ whole genome shotgun (WGS) entry which is preliminary data.</text>
</comment>
<dbReference type="PANTHER" id="PTHR46146:SF23">
    <property type="entry name" value="PROTEIN KINASE DOMAIN-CONTAINING PROTEIN"/>
    <property type="match status" value="1"/>
</dbReference>
<dbReference type="PANTHER" id="PTHR46146">
    <property type="entry name" value="SERINE/THREONINE-PROTEIN KINASE-LIKE PROTEIN CCR4"/>
    <property type="match status" value="1"/>
</dbReference>
<keyword evidence="1" id="KW-0808">Transferase</keyword>
<name>A0A7J7LZD2_9MAGN</name>
<evidence type="ECO:0000256" key="5">
    <source>
        <dbReference type="PROSITE-ProRule" id="PRU10141"/>
    </source>
</evidence>
<dbReference type="OrthoDB" id="4062651at2759"/>
<evidence type="ECO:0000259" key="7">
    <source>
        <dbReference type="PROSITE" id="PS50011"/>
    </source>
</evidence>
<keyword evidence="9" id="KW-1185">Reference proteome</keyword>
<evidence type="ECO:0000256" key="3">
    <source>
        <dbReference type="ARBA" id="ARBA00022777"/>
    </source>
</evidence>
<dbReference type="InterPro" id="IPR011009">
    <property type="entry name" value="Kinase-like_dom_sf"/>
</dbReference>
<dbReference type="PROSITE" id="PS00107">
    <property type="entry name" value="PROTEIN_KINASE_ATP"/>
    <property type="match status" value="1"/>
</dbReference>
<feature type="binding site" evidence="5">
    <location>
        <position position="45"/>
    </location>
    <ligand>
        <name>ATP</name>
        <dbReference type="ChEBI" id="CHEBI:30616"/>
    </ligand>
</feature>
<dbReference type="InterPro" id="IPR000719">
    <property type="entry name" value="Prot_kinase_dom"/>
</dbReference>
<comment type="similarity">
    <text evidence="6">Belongs to the protein kinase superfamily.</text>
</comment>
<dbReference type="AlphaFoldDB" id="A0A7J7LZD2"/>
<evidence type="ECO:0000256" key="1">
    <source>
        <dbReference type="ARBA" id="ARBA00022679"/>
    </source>
</evidence>
<keyword evidence="2 5" id="KW-0547">Nucleotide-binding</keyword>
<keyword evidence="4 5" id="KW-0067">ATP-binding</keyword>
<accession>A0A7J7LZD2</accession>
<dbReference type="Gene3D" id="3.30.200.20">
    <property type="entry name" value="Phosphorylase Kinase, domain 1"/>
    <property type="match status" value="1"/>
</dbReference>
<dbReference type="GO" id="GO:0005524">
    <property type="term" value="F:ATP binding"/>
    <property type="evidence" value="ECO:0007669"/>
    <property type="project" value="UniProtKB-UniRule"/>
</dbReference>
<proteinExistence type="inferred from homology"/>
<evidence type="ECO:0000313" key="9">
    <source>
        <dbReference type="Proteomes" id="UP000541444"/>
    </source>
</evidence>
<dbReference type="GO" id="GO:0004674">
    <property type="term" value="F:protein serine/threonine kinase activity"/>
    <property type="evidence" value="ECO:0007669"/>
    <property type="project" value="UniProtKB-KW"/>
</dbReference>
<dbReference type="Proteomes" id="UP000541444">
    <property type="component" value="Unassembled WGS sequence"/>
</dbReference>
<evidence type="ECO:0000313" key="8">
    <source>
        <dbReference type="EMBL" id="KAF6147900.1"/>
    </source>
</evidence>
<dbReference type="InterPro" id="IPR017441">
    <property type="entry name" value="Protein_kinase_ATP_BS"/>
</dbReference>
<evidence type="ECO:0000256" key="4">
    <source>
        <dbReference type="ARBA" id="ARBA00022840"/>
    </source>
</evidence>
<dbReference type="Gene3D" id="1.10.510.10">
    <property type="entry name" value="Transferase(Phosphotransferase) domain 1"/>
    <property type="match status" value="1"/>
</dbReference>
<dbReference type="InterPro" id="IPR008271">
    <property type="entry name" value="Ser/Thr_kinase_AS"/>
</dbReference>
<keyword evidence="6" id="KW-0723">Serine/threonine-protein kinase</keyword>
<organism evidence="8 9">
    <name type="scientific">Kingdonia uniflora</name>
    <dbReference type="NCBI Taxonomy" id="39325"/>
    <lineage>
        <taxon>Eukaryota</taxon>
        <taxon>Viridiplantae</taxon>
        <taxon>Streptophyta</taxon>
        <taxon>Embryophyta</taxon>
        <taxon>Tracheophyta</taxon>
        <taxon>Spermatophyta</taxon>
        <taxon>Magnoliopsida</taxon>
        <taxon>Ranunculales</taxon>
        <taxon>Circaeasteraceae</taxon>
        <taxon>Kingdonia</taxon>
    </lineage>
</organism>